<dbReference type="SUPFAM" id="SSF51735">
    <property type="entry name" value="NAD(P)-binding Rossmann-fold domains"/>
    <property type="match status" value="1"/>
</dbReference>
<dbReference type="RefSeq" id="XP_033364925.1">
    <property type="nucleotide sequence ID" value="XM_033509034.1"/>
</dbReference>
<evidence type="ECO:0000313" key="6">
    <source>
        <dbReference type="Proteomes" id="UP000504631"/>
    </source>
</evidence>
<evidence type="ECO:0000259" key="4">
    <source>
        <dbReference type="Pfam" id="PF01408"/>
    </source>
</evidence>
<feature type="domain" description="GFO/IDH/MocA-like oxidoreductase" evidence="5">
    <location>
        <begin position="176"/>
        <end position="294"/>
    </location>
</feature>
<evidence type="ECO:0000313" key="7">
    <source>
        <dbReference type="RefSeq" id="XP_033364925.1"/>
    </source>
</evidence>
<dbReference type="KEGG" id="bvk:117242414"/>
<evidence type="ECO:0000259" key="5">
    <source>
        <dbReference type="Pfam" id="PF22725"/>
    </source>
</evidence>
<keyword evidence="6" id="KW-1185">Reference proteome</keyword>
<comment type="similarity">
    <text evidence="1">Belongs to the Gfo/Idh/MocA family.</text>
</comment>
<evidence type="ECO:0000256" key="3">
    <source>
        <dbReference type="SAM" id="MobiDB-lite"/>
    </source>
</evidence>
<dbReference type="GeneID" id="117242414"/>
<keyword evidence="2" id="KW-0560">Oxidoreductase</keyword>
<evidence type="ECO:0000256" key="2">
    <source>
        <dbReference type="ARBA" id="ARBA00023002"/>
    </source>
</evidence>
<dbReference type="Pfam" id="PF01408">
    <property type="entry name" value="GFO_IDH_MocA"/>
    <property type="match status" value="1"/>
</dbReference>
<dbReference type="PANTHER" id="PTHR42840">
    <property type="entry name" value="NAD(P)-BINDING ROSSMANN-FOLD SUPERFAMILY PROTEIN-RELATED"/>
    <property type="match status" value="1"/>
</dbReference>
<gene>
    <name evidence="7" type="primary">LOC117242414</name>
</gene>
<dbReference type="InterPro" id="IPR000683">
    <property type="entry name" value="Gfo/Idh/MocA-like_OxRdtase_N"/>
</dbReference>
<dbReference type="GO" id="GO:0005737">
    <property type="term" value="C:cytoplasm"/>
    <property type="evidence" value="ECO:0007669"/>
    <property type="project" value="TreeGrafter"/>
</dbReference>
<dbReference type="Gene3D" id="3.40.50.720">
    <property type="entry name" value="NAD(P)-binding Rossmann-like Domain"/>
    <property type="match status" value="1"/>
</dbReference>
<accession>A0A6J3LI37</accession>
<dbReference type="Gene3D" id="3.30.360.10">
    <property type="entry name" value="Dihydrodipicolinate Reductase, domain 2"/>
    <property type="match status" value="1"/>
</dbReference>
<dbReference type="GO" id="GO:0016491">
    <property type="term" value="F:oxidoreductase activity"/>
    <property type="evidence" value="ECO:0007669"/>
    <property type="project" value="UniProtKB-KW"/>
</dbReference>
<evidence type="ECO:0000256" key="1">
    <source>
        <dbReference type="ARBA" id="ARBA00010928"/>
    </source>
</evidence>
<name>A0A6J3LI37_9HYME</name>
<dbReference type="InterPro" id="IPR055170">
    <property type="entry name" value="GFO_IDH_MocA-like_dom"/>
</dbReference>
<organism evidence="6 7">
    <name type="scientific">Bombus vosnesenskii</name>
    <dbReference type="NCBI Taxonomy" id="207650"/>
    <lineage>
        <taxon>Eukaryota</taxon>
        <taxon>Metazoa</taxon>
        <taxon>Ecdysozoa</taxon>
        <taxon>Arthropoda</taxon>
        <taxon>Hexapoda</taxon>
        <taxon>Insecta</taxon>
        <taxon>Pterygota</taxon>
        <taxon>Neoptera</taxon>
        <taxon>Endopterygota</taxon>
        <taxon>Hymenoptera</taxon>
        <taxon>Apocrita</taxon>
        <taxon>Aculeata</taxon>
        <taxon>Apoidea</taxon>
        <taxon>Anthophila</taxon>
        <taxon>Apidae</taxon>
        <taxon>Bombus</taxon>
        <taxon>Pyrobombus</taxon>
    </lineage>
</organism>
<dbReference type="InterPro" id="IPR036291">
    <property type="entry name" value="NAD(P)-bd_dom_sf"/>
</dbReference>
<dbReference type="AlphaFoldDB" id="A0A6J3LI37"/>
<feature type="region of interest" description="Disordered" evidence="3">
    <location>
        <begin position="1"/>
        <end position="20"/>
    </location>
</feature>
<protein>
    <submittedName>
        <fullName evidence="7">Inositol 2-dehydrogenase-like</fullName>
    </submittedName>
</protein>
<feature type="domain" description="Gfo/Idh/MocA-like oxidoreductase N-terminal" evidence="4">
    <location>
        <begin position="45"/>
        <end position="165"/>
    </location>
</feature>
<dbReference type="GO" id="GO:0000166">
    <property type="term" value="F:nucleotide binding"/>
    <property type="evidence" value="ECO:0007669"/>
    <property type="project" value="InterPro"/>
</dbReference>
<dbReference type="GO" id="GO:0006740">
    <property type="term" value="P:NADPH regeneration"/>
    <property type="evidence" value="ECO:0007669"/>
    <property type="project" value="TreeGrafter"/>
</dbReference>
<dbReference type="Pfam" id="PF22725">
    <property type="entry name" value="GFO_IDH_MocA_C3"/>
    <property type="match status" value="1"/>
</dbReference>
<dbReference type="PANTHER" id="PTHR42840:SF3">
    <property type="entry name" value="BINDING ROSSMANN FOLD OXIDOREDUCTASE, PUTATIVE (AFU_ORTHOLOGUE AFUA_2G10240)-RELATED"/>
    <property type="match status" value="1"/>
</dbReference>
<proteinExistence type="inferred from homology"/>
<dbReference type="SUPFAM" id="SSF55347">
    <property type="entry name" value="Glyceraldehyde-3-phosphate dehydrogenase-like, C-terminal domain"/>
    <property type="match status" value="1"/>
</dbReference>
<sequence length="385" mass="43463">MATAKFKSASPYTKPQPRPPQQDYLYQKYLEDLTLRKDLLHPKVRLALFGIGRAGTIHLSNIITSSRVKLLYIVDNVESKWMSLKEYWQLDDVVFLNSKQADKVYNDPNVDAVVVASPTYTHEDIVRKALEAKKAVFCEKPIAEDNANSIKCYETAKKVGKPLFCAFNRRFDPSYSAVRSRVRNGEIGHVQIIKTVSRDSPLPSIEYLKMSGGIFHDCMVHDIDIMTWVLGEYPIKIAVQAHAHIPEIKAIDDFDTVVVTLYFPSGTLGTIDLSRNSSFGYDQRLEVFGPKGMIKADNEQPMQGVTSQYNLDGLTSAPIWYSFASRFMNGYRRELDHFIDIVLGRAECSVLPKETLAVIKIATACQESARTGKMVEIKWAPNELP</sequence>
<reference evidence="7" key="1">
    <citation type="submission" date="2025-08" db="UniProtKB">
        <authorList>
            <consortium name="RefSeq"/>
        </authorList>
    </citation>
    <scope>IDENTIFICATION</scope>
    <source>
        <tissue evidence="7">Muscle</tissue>
    </source>
</reference>
<dbReference type="Proteomes" id="UP000504631">
    <property type="component" value="Unplaced"/>
</dbReference>